<dbReference type="VEuPathDB" id="VectorBase:ADIR014073"/>
<protein>
    <submittedName>
        <fullName evidence="3">Uncharacterized protein</fullName>
    </submittedName>
</protein>
<dbReference type="EnsemblMetazoa" id="ADIR014073-RA">
    <property type="protein sequence ID" value="ADIR014073-PA"/>
    <property type="gene ID" value="ADIR014073"/>
</dbReference>
<name>A0A182NVY1_9DIPT</name>
<feature type="compositionally biased region" description="Polar residues" evidence="1">
    <location>
        <begin position="162"/>
        <end position="181"/>
    </location>
</feature>
<accession>A0A182NVY1</accession>
<evidence type="ECO:0000313" key="4">
    <source>
        <dbReference type="Proteomes" id="UP000075884"/>
    </source>
</evidence>
<dbReference type="AlphaFoldDB" id="A0A182NVY1"/>
<keyword evidence="4" id="KW-1185">Reference proteome</keyword>
<reference evidence="3" key="2">
    <citation type="submission" date="2020-05" db="UniProtKB">
        <authorList>
            <consortium name="EnsemblMetazoa"/>
        </authorList>
    </citation>
    <scope>IDENTIFICATION</scope>
    <source>
        <strain evidence="3">WRAIR2</strain>
    </source>
</reference>
<evidence type="ECO:0000256" key="2">
    <source>
        <dbReference type="SAM" id="SignalP"/>
    </source>
</evidence>
<proteinExistence type="predicted"/>
<dbReference type="Proteomes" id="UP000075884">
    <property type="component" value="Unassembled WGS sequence"/>
</dbReference>
<feature type="region of interest" description="Disordered" evidence="1">
    <location>
        <begin position="158"/>
        <end position="181"/>
    </location>
</feature>
<keyword evidence="2" id="KW-0732">Signal</keyword>
<feature type="chain" id="PRO_5008130570" evidence="2">
    <location>
        <begin position="29"/>
        <end position="181"/>
    </location>
</feature>
<feature type="signal peptide" evidence="2">
    <location>
        <begin position="1"/>
        <end position="28"/>
    </location>
</feature>
<evidence type="ECO:0000256" key="1">
    <source>
        <dbReference type="SAM" id="MobiDB-lite"/>
    </source>
</evidence>
<organism evidence="3 4">
    <name type="scientific">Anopheles dirus</name>
    <dbReference type="NCBI Taxonomy" id="7168"/>
    <lineage>
        <taxon>Eukaryota</taxon>
        <taxon>Metazoa</taxon>
        <taxon>Ecdysozoa</taxon>
        <taxon>Arthropoda</taxon>
        <taxon>Hexapoda</taxon>
        <taxon>Insecta</taxon>
        <taxon>Pterygota</taxon>
        <taxon>Neoptera</taxon>
        <taxon>Endopterygota</taxon>
        <taxon>Diptera</taxon>
        <taxon>Nematocera</taxon>
        <taxon>Culicoidea</taxon>
        <taxon>Culicidae</taxon>
        <taxon>Anophelinae</taxon>
        <taxon>Anopheles</taxon>
    </lineage>
</organism>
<sequence>MCAKVRTFRGSPAGGSGVLLLLLATALAAVSGALPNDTVPEASTGARDARFLAFGEGLGSEEFSLYPAHWTEGYGADRDGDDGSELVRLVEGGSDLSPDPYERIPVRPYGWFGSTTIRYKDDGGYQQLSGADIARTPFDAAIFDASTGGELATDSHYPTAAALQSQGENTAPAPRTQQTNR</sequence>
<reference evidence="4" key="1">
    <citation type="submission" date="2013-03" db="EMBL/GenBank/DDBJ databases">
        <title>The Genome Sequence of Anopheles dirus WRAIR2.</title>
        <authorList>
            <consortium name="The Broad Institute Genomics Platform"/>
            <person name="Neafsey D.E."/>
            <person name="Walton C."/>
            <person name="Walker B."/>
            <person name="Young S.K."/>
            <person name="Zeng Q."/>
            <person name="Gargeya S."/>
            <person name="Fitzgerald M."/>
            <person name="Haas B."/>
            <person name="Abouelleil A."/>
            <person name="Allen A.W."/>
            <person name="Alvarado L."/>
            <person name="Arachchi H.M."/>
            <person name="Berlin A.M."/>
            <person name="Chapman S.B."/>
            <person name="Gainer-Dewar J."/>
            <person name="Goldberg J."/>
            <person name="Griggs A."/>
            <person name="Gujja S."/>
            <person name="Hansen M."/>
            <person name="Howarth C."/>
            <person name="Imamovic A."/>
            <person name="Ireland A."/>
            <person name="Larimer J."/>
            <person name="McCowan C."/>
            <person name="Murphy C."/>
            <person name="Pearson M."/>
            <person name="Poon T.W."/>
            <person name="Priest M."/>
            <person name="Roberts A."/>
            <person name="Saif S."/>
            <person name="Shea T."/>
            <person name="Sisk P."/>
            <person name="Sykes S."/>
            <person name="Wortman J."/>
            <person name="Nusbaum C."/>
            <person name="Birren B."/>
        </authorList>
    </citation>
    <scope>NUCLEOTIDE SEQUENCE [LARGE SCALE GENOMIC DNA]</scope>
    <source>
        <strain evidence="4">WRAIR2</strain>
    </source>
</reference>
<evidence type="ECO:0000313" key="3">
    <source>
        <dbReference type="EnsemblMetazoa" id="ADIR014073-PA"/>
    </source>
</evidence>